<feature type="region of interest" description="Disordered" evidence="1">
    <location>
        <begin position="124"/>
        <end position="167"/>
    </location>
</feature>
<reference evidence="3 4" key="1">
    <citation type="submission" date="2018-04" db="EMBL/GenBank/DDBJ databases">
        <title>The genome of golden apple snail Pomacea canaliculata provides insight into stress tolerance and invasive adaptation.</title>
        <authorList>
            <person name="Liu C."/>
            <person name="Liu B."/>
            <person name="Ren Y."/>
            <person name="Zhang Y."/>
            <person name="Wang H."/>
            <person name="Li S."/>
            <person name="Jiang F."/>
            <person name="Yin L."/>
            <person name="Zhang G."/>
            <person name="Qian W."/>
            <person name="Fan W."/>
        </authorList>
    </citation>
    <scope>NUCLEOTIDE SEQUENCE [LARGE SCALE GENOMIC DNA]</scope>
    <source>
        <strain evidence="3">SZHN2017</strain>
        <tissue evidence="3">Muscle</tissue>
    </source>
</reference>
<evidence type="ECO:0000313" key="4">
    <source>
        <dbReference type="Proteomes" id="UP000245119"/>
    </source>
</evidence>
<dbReference type="InterPro" id="IPR032675">
    <property type="entry name" value="LRR_dom_sf"/>
</dbReference>
<feature type="compositionally biased region" description="Basic and acidic residues" evidence="1">
    <location>
        <begin position="440"/>
        <end position="451"/>
    </location>
</feature>
<feature type="compositionally biased region" description="Basic and acidic residues" evidence="1">
    <location>
        <begin position="715"/>
        <end position="803"/>
    </location>
</feature>
<dbReference type="EMBL" id="PZQS01000004">
    <property type="protein sequence ID" value="PVD32392.1"/>
    <property type="molecule type" value="Genomic_DNA"/>
</dbReference>
<dbReference type="PANTHER" id="PTHR23034:SF2">
    <property type="entry name" value="GLUTAMATE-RICH PROTEIN 3"/>
    <property type="match status" value="1"/>
</dbReference>
<feature type="region of interest" description="Disordered" evidence="1">
    <location>
        <begin position="380"/>
        <end position="1221"/>
    </location>
</feature>
<feature type="compositionally biased region" description="Basic and acidic residues" evidence="1">
    <location>
        <begin position="1182"/>
        <end position="1214"/>
    </location>
</feature>
<evidence type="ECO:0000313" key="3">
    <source>
        <dbReference type="EMBL" id="PVD32392.1"/>
    </source>
</evidence>
<dbReference type="InterPro" id="IPR048257">
    <property type="entry name" value="DUF4590"/>
</dbReference>
<dbReference type="OrthoDB" id="120976at2759"/>
<feature type="compositionally biased region" description="Low complexity" evidence="1">
    <location>
        <begin position="878"/>
        <end position="898"/>
    </location>
</feature>
<comment type="caution">
    <text evidence="3">The sequence shown here is derived from an EMBL/GenBank/DDBJ whole genome shotgun (WGS) entry which is preliminary data.</text>
</comment>
<dbReference type="STRING" id="400727.A0A2T7PG44"/>
<sequence>MSHFDHGPLATYNSLTDTHLAGFFANTRKRRHLVKSGLVSRNGVIVSEATYRLNMSRKEHKKYVKDMLAQAIVHKTLDLERTRQAEIKKKLEEIAKIQLVQRVRASRGRKGDEEILPLLTLKAGRPYSSPTSKPRGRSPNSKYRPYSAPGARPDSRFSQTSTEDDGDVLYLDDEGQPITSHRELGSNDHIDTRHLYSLDTAALRKYAMMMSQMEQGRGLSSPYLMPRVPLPPRFPLSGRSLRSARYAKSTSPQRPVTTDGHISRLHRPEGAKMHEGQQESMCKITMKYHGWDLHLAREQMDPTQEIQVEQQHCGGNTLTVLTLYVDGHVDSRVSTCCEDRHSPGAKIGGKQGHFSIICVDGAVPCYKCQVAKGVMIQNKAPCKQKKRPPESHAEEVIVVSSTKDKSDKSKAAVNRSESPHDNPDEKPVRIAVEKEDDNEQYDKNADKVDKDNYDDDFETSGSSPLSSSRSSSESESEKTPGRKDDGSRGKDDESAKSESETESASSAWSEREEERYKAKKGHSPTEPKSRESPTSKPKSPESPTSKPKSPESPTSKPKSRESPTTELKSRESPTSKPKSRESPMSKPKSRESPMSKPKSRESPTTELKSRESPTSRGTFRRAADRSAGRMDVNGTGRKIDDFSSDEDENGDKKTTVLSMEAVDAEEVKPPKKSSRSKSSSSSSSSSADSSDEREKEEQKKTVVVSMQPFSDEEVASEKAAAEKENREKRRQKEAEESQQQRKREIEELRKAEEERRQREKSEERKREEERRQREEEKRAEAQREAERKTEERRREEAAQRRPDSVTSADEQSKEEARLKAQQLREAEILEGQRQREERRRVEERERVEAWRRQQAQREEEIRNVENRREERRQEEGVSSARSTPTSSSFAKSFSLASESDTDHSQKHAAREKMATQGQHKELDKSVVSPPKELDSPASAKKMSGEEKSPKGKRATPVNYLESEDQPSTAPASSRTVESGRSSRSNATSDSSSSGSSSDSDSDSDGDSESDNEGIVDKSSKTPPEEMKQTAAESQAEDKKLAPQVEGKETKISAEVYAAPLLWSPKLDKAKEEISDSSSSDGESPSGRSSSRVSGHNDTAKTQTSPERAAHVRMPLLTSDGVVNSRSRLTDDAVEEGIEGDGPAHVLPEEAELKMDDEAEHRLRPPSAMMEQQPSSFSSLDEEIWKSEQGDRPGIRAERETSREESLEMTDDRPEATSPENSWRERLVGEDTVELPNVSLTKTQVQELASHLEVAEKVNTVNLRNTGLNDEDLQKVTEAIAASLSEVEMLNLSLNSLTEESVPHLLHVLKAKPSVKLLLLHGNRLGDVGVGQLVAGLQGLHREARTQRMTKASEPSADSVSLDSTASSLAQSSLPSRYILRDLDLAGTGIGDEGAERIGELLGGNVYVEALRLSSNEGVTAEGGWARIGEGIAKNRCLKSLALDGNRIGDVGVKHLARGLFKNHTLTSLKLQNAGIGEDGAKAIMEMLKRNTTLQDLTLTPGNAISEELMNDINNYVALNRASGTALSRR</sequence>
<feature type="compositionally biased region" description="Low complexity" evidence="1">
    <location>
        <begin position="676"/>
        <end position="688"/>
    </location>
</feature>
<evidence type="ECO:0000259" key="2">
    <source>
        <dbReference type="Pfam" id="PF15257"/>
    </source>
</evidence>
<feature type="compositionally biased region" description="Low complexity" evidence="1">
    <location>
        <begin position="534"/>
        <end position="556"/>
    </location>
</feature>
<feature type="compositionally biased region" description="Low complexity" evidence="1">
    <location>
        <begin position="459"/>
        <end position="473"/>
    </location>
</feature>
<feature type="compositionally biased region" description="Acidic residues" evidence="1">
    <location>
        <begin position="999"/>
        <end position="1013"/>
    </location>
</feature>
<feature type="compositionally biased region" description="Basic and acidic residues" evidence="1">
    <location>
        <begin position="1035"/>
        <end position="1051"/>
    </location>
</feature>
<feature type="compositionally biased region" description="Low complexity" evidence="1">
    <location>
        <begin position="1075"/>
        <end position="1093"/>
    </location>
</feature>
<feature type="compositionally biased region" description="Basic and acidic residues" evidence="1">
    <location>
        <begin position="810"/>
        <end position="875"/>
    </location>
</feature>
<feature type="compositionally biased region" description="Polar residues" evidence="1">
    <location>
        <begin position="1169"/>
        <end position="1178"/>
    </location>
</feature>
<feature type="compositionally biased region" description="Basic and acidic residues" evidence="1">
    <location>
        <begin position="417"/>
        <end position="433"/>
    </location>
</feature>
<dbReference type="InterPro" id="IPR027962">
    <property type="entry name" value="ERICH3"/>
</dbReference>
<feature type="domain" description="DUF4590" evidence="2">
    <location>
        <begin position="321"/>
        <end position="379"/>
    </location>
</feature>
<dbReference type="InterPro" id="IPR001611">
    <property type="entry name" value="Leu-rich_rpt"/>
</dbReference>
<evidence type="ECO:0000256" key="1">
    <source>
        <dbReference type="SAM" id="MobiDB-lite"/>
    </source>
</evidence>
<dbReference type="SMART" id="SM00368">
    <property type="entry name" value="LRR_RI"/>
    <property type="match status" value="6"/>
</dbReference>
<feature type="compositionally biased region" description="Basic and acidic residues" evidence="1">
    <location>
        <begin position="475"/>
        <end position="499"/>
    </location>
</feature>
<keyword evidence="4" id="KW-1185">Reference proteome</keyword>
<accession>A0A2T7PG44</accession>
<feature type="compositionally biased region" description="Basic and acidic residues" evidence="1">
    <location>
        <begin position="523"/>
        <end position="533"/>
    </location>
</feature>
<dbReference type="PANTHER" id="PTHR23034">
    <property type="entry name" value="GLUTAMATE-RICH PROTEIN 3"/>
    <property type="match status" value="1"/>
</dbReference>
<feature type="compositionally biased region" description="Polar residues" evidence="1">
    <location>
        <begin position="965"/>
        <end position="976"/>
    </location>
</feature>
<dbReference type="Proteomes" id="UP000245119">
    <property type="component" value="Linkage Group LG4"/>
</dbReference>
<protein>
    <recommendedName>
        <fullName evidence="2">DUF4590 domain-containing protein</fullName>
    </recommendedName>
</protein>
<feature type="compositionally biased region" description="Polar residues" evidence="1">
    <location>
        <begin position="1095"/>
        <end position="1105"/>
    </location>
</feature>
<feature type="compositionally biased region" description="Basic and acidic residues" evidence="1">
    <location>
        <begin position="1146"/>
        <end position="1162"/>
    </location>
</feature>
<feature type="compositionally biased region" description="Low complexity" evidence="1">
    <location>
        <begin position="978"/>
        <end position="998"/>
    </location>
</feature>
<feature type="compositionally biased region" description="Basic and acidic residues" evidence="1">
    <location>
        <begin position="558"/>
        <end position="613"/>
    </location>
</feature>
<dbReference type="Gene3D" id="3.80.10.10">
    <property type="entry name" value="Ribonuclease Inhibitor"/>
    <property type="match status" value="3"/>
</dbReference>
<feature type="compositionally biased region" description="Basic and acidic residues" evidence="1">
    <location>
        <begin position="1014"/>
        <end position="1027"/>
    </location>
</feature>
<feature type="compositionally biased region" description="Basic and acidic residues" evidence="1">
    <location>
        <begin position="900"/>
        <end position="924"/>
    </location>
</feature>
<feature type="compositionally biased region" description="Basic and acidic residues" evidence="1">
    <location>
        <begin position="690"/>
        <end position="700"/>
    </location>
</feature>
<proteinExistence type="predicted"/>
<dbReference type="Pfam" id="PF15257">
    <property type="entry name" value="DUF4590"/>
    <property type="match status" value="1"/>
</dbReference>
<feature type="region of interest" description="Disordered" evidence="1">
    <location>
        <begin position="1344"/>
        <end position="1363"/>
    </location>
</feature>
<name>A0A2T7PG44_POMCA</name>
<dbReference type="SUPFAM" id="SSF52047">
    <property type="entry name" value="RNI-like"/>
    <property type="match status" value="1"/>
</dbReference>
<dbReference type="Pfam" id="PF13516">
    <property type="entry name" value="LRR_6"/>
    <property type="match status" value="3"/>
</dbReference>
<gene>
    <name evidence="3" type="ORF">C0Q70_07826</name>
</gene>
<organism evidence="3 4">
    <name type="scientific">Pomacea canaliculata</name>
    <name type="common">Golden apple snail</name>
    <dbReference type="NCBI Taxonomy" id="400727"/>
    <lineage>
        <taxon>Eukaryota</taxon>
        <taxon>Metazoa</taxon>
        <taxon>Spiralia</taxon>
        <taxon>Lophotrochozoa</taxon>
        <taxon>Mollusca</taxon>
        <taxon>Gastropoda</taxon>
        <taxon>Caenogastropoda</taxon>
        <taxon>Architaenioglossa</taxon>
        <taxon>Ampullarioidea</taxon>
        <taxon>Ampullariidae</taxon>
        <taxon>Pomacea</taxon>
    </lineage>
</organism>